<keyword evidence="3" id="KW-1185">Reference proteome</keyword>
<keyword evidence="1" id="KW-0812">Transmembrane</keyword>
<evidence type="ECO:0000313" key="3">
    <source>
        <dbReference type="Proteomes" id="UP000278006"/>
    </source>
</evidence>
<reference evidence="2 3" key="1">
    <citation type="submission" date="2018-10" db="EMBL/GenBank/DDBJ databases">
        <title>Draft genome of Cortibacter populi DSM10536.</title>
        <authorList>
            <person name="Bernier A.-M."/>
            <person name="Bernard K."/>
        </authorList>
    </citation>
    <scope>NUCLEOTIDE SEQUENCE [LARGE SCALE GENOMIC DNA]</scope>
    <source>
        <strain evidence="2 3">DSM 105136</strain>
    </source>
</reference>
<keyword evidence="1" id="KW-0472">Membrane</keyword>
<comment type="caution">
    <text evidence="2">The sequence shown here is derived from an EMBL/GenBank/DDBJ whole genome shotgun (WGS) entry which is preliminary data.</text>
</comment>
<feature type="transmembrane region" description="Helical" evidence="1">
    <location>
        <begin position="37"/>
        <end position="56"/>
    </location>
</feature>
<evidence type="ECO:0000256" key="1">
    <source>
        <dbReference type="SAM" id="Phobius"/>
    </source>
</evidence>
<gene>
    <name evidence="2" type="ORF">D8I35_11295</name>
</gene>
<dbReference type="EMBL" id="RDQO01000003">
    <property type="protein sequence ID" value="RMX05748.1"/>
    <property type="molecule type" value="Genomic_DNA"/>
</dbReference>
<dbReference type="AlphaFoldDB" id="A0A3M6QRU2"/>
<keyword evidence="1" id="KW-1133">Transmembrane helix</keyword>
<sequence>MEIVAAGVVAVLKAAALKVVVLAAAVAARVAVAAGPVAPATLQVADAAMHLLAVVVRNKRWV</sequence>
<evidence type="ECO:0000313" key="2">
    <source>
        <dbReference type="EMBL" id="RMX05748.1"/>
    </source>
</evidence>
<protein>
    <submittedName>
        <fullName evidence="2">Uncharacterized protein</fullName>
    </submittedName>
</protein>
<accession>A0A3M6QRU2</accession>
<organism evidence="2 3">
    <name type="scientific">Corticibacter populi</name>
    <dbReference type="NCBI Taxonomy" id="1550736"/>
    <lineage>
        <taxon>Bacteria</taxon>
        <taxon>Pseudomonadati</taxon>
        <taxon>Pseudomonadota</taxon>
        <taxon>Betaproteobacteria</taxon>
        <taxon>Burkholderiales</taxon>
        <taxon>Comamonadaceae</taxon>
        <taxon>Corticibacter</taxon>
    </lineage>
</organism>
<proteinExistence type="predicted"/>
<dbReference type="Proteomes" id="UP000278006">
    <property type="component" value="Unassembled WGS sequence"/>
</dbReference>
<name>A0A3M6QRU2_9BURK</name>